<reference evidence="3 4" key="1">
    <citation type="journal article" date="2015" name="Plant Cell">
        <title>Oil accumulation by the oleaginous diatom Fistulifera solaris as revealed by the genome and transcriptome.</title>
        <authorList>
            <person name="Tanaka T."/>
            <person name="Maeda Y."/>
            <person name="Veluchamy A."/>
            <person name="Tanaka M."/>
            <person name="Abida H."/>
            <person name="Marechal E."/>
            <person name="Bowler C."/>
            <person name="Muto M."/>
            <person name="Sunaga Y."/>
            <person name="Tanaka M."/>
            <person name="Yoshino T."/>
            <person name="Taniguchi T."/>
            <person name="Fukuda Y."/>
            <person name="Nemoto M."/>
            <person name="Matsumoto M."/>
            <person name="Wong P.S."/>
            <person name="Aburatani S."/>
            <person name="Fujibuchi W."/>
        </authorList>
    </citation>
    <scope>NUCLEOTIDE SEQUENCE [LARGE SCALE GENOMIC DNA]</scope>
    <source>
        <strain evidence="3 4">JPCC DA0580</strain>
    </source>
</reference>
<dbReference type="Proteomes" id="UP000198406">
    <property type="component" value="Unassembled WGS sequence"/>
</dbReference>
<evidence type="ECO:0000256" key="2">
    <source>
        <dbReference type="SAM" id="MobiDB-lite"/>
    </source>
</evidence>
<evidence type="ECO:0000313" key="3">
    <source>
        <dbReference type="EMBL" id="GAX12936.1"/>
    </source>
</evidence>
<feature type="compositionally biased region" description="Basic and acidic residues" evidence="2">
    <location>
        <begin position="259"/>
        <end position="281"/>
    </location>
</feature>
<evidence type="ECO:0000256" key="1">
    <source>
        <dbReference type="SAM" id="Coils"/>
    </source>
</evidence>
<name>A0A1Z5JG77_FISSO</name>
<feature type="region of interest" description="Disordered" evidence="2">
    <location>
        <begin position="259"/>
        <end position="307"/>
    </location>
</feature>
<comment type="caution">
    <text evidence="3">The sequence shown here is derived from an EMBL/GenBank/DDBJ whole genome shotgun (WGS) entry which is preliminary data.</text>
</comment>
<dbReference type="OrthoDB" id="513629at2759"/>
<dbReference type="InParanoid" id="A0A1Z5JG77"/>
<gene>
    <name evidence="3" type="ORF">FisN_22Hh249</name>
</gene>
<feature type="compositionally biased region" description="Basic and acidic residues" evidence="2">
    <location>
        <begin position="379"/>
        <end position="390"/>
    </location>
</feature>
<feature type="coiled-coil region" evidence="1">
    <location>
        <begin position="326"/>
        <end position="353"/>
    </location>
</feature>
<dbReference type="AlphaFoldDB" id="A0A1Z5JG77"/>
<feature type="compositionally biased region" description="Basic and acidic residues" evidence="2">
    <location>
        <begin position="295"/>
        <end position="307"/>
    </location>
</feature>
<keyword evidence="1" id="KW-0175">Coiled coil</keyword>
<evidence type="ECO:0000313" key="4">
    <source>
        <dbReference type="Proteomes" id="UP000198406"/>
    </source>
</evidence>
<organism evidence="3 4">
    <name type="scientific">Fistulifera solaris</name>
    <name type="common">Oleaginous diatom</name>
    <dbReference type="NCBI Taxonomy" id="1519565"/>
    <lineage>
        <taxon>Eukaryota</taxon>
        <taxon>Sar</taxon>
        <taxon>Stramenopiles</taxon>
        <taxon>Ochrophyta</taxon>
        <taxon>Bacillariophyta</taxon>
        <taxon>Bacillariophyceae</taxon>
        <taxon>Bacillariophycidae</taxon>
        <taxon>Naviculales</taxon>
        <taxon>Naviculaceae</taxon>
        <taxon>Fistulifera</taxon>
    </lineage>
</organism>
<keyword evidence="4" id="KW-1185">Reference proteome</keyword>
<protein>
    <submittedName>
        <fullName evidence="3">Uncharacterized protein</fullName>
    </submittedName>
</protein>
<dbReference type="EMBL" id="BDSP01000059">
    <property type="protein sequence ID" value="GAX12936.1"/>
    <property type="molecule type" value="Genomic_DNA"/>
</dbReference>
<feature type="region of interest" description="Disordered" evidence="2">
    <location>
        <begin position="31"/>
        <end position="55"/>
    </location>
</feature>
<feature type="region of interest" description="Disordered" evidence="2">
    <location>
        <begin position="354"/>
        <end position="390"/>
    </location>
</feature>
<proteinExistence type="predicted"/>
<accession>A0A1Z5JG77</accession>
<sequence>MSCLIPRSFYKDSWRRLEVWDKYDDRMSTKSLLNTPRRSENDTQKTVKRKNSQATRSTLTPTFLGRLILNRKYEAALRRLKTTPREASIWVVGDTNHGSLQSRQLPIHIACSALSSFDDNNDPSRIQLERLVKQLALAFPGGCTHRDHKLRLPLHEALRHNANLDTISMLLLVAPETIDETDRYGRLPYEINCDQVGDCKKELAQLLRKDKYFWISQREKFYAQSSHDFEASFIKNMLRLQCALGGRPAEKENLAIQSHENELQKPRPFADKGSRLNEQSEFKISPTVSSISHSRSGESGDDSIKMQRDKSRLKALKAEFTGAQAHENLVKRIVRLEKEKSELRLRISQMLQSMKTHGSPPGGERRAHSQSHLGASVMKAKDEEKSRKARTRELFERHSFMPKTLGVEMRRLSCHNSSRRVDMSFKERAKKDIVFVPDHYANVSNCSVSSVATSFERGPYSHNFPSGHRITPSLYERMNVGAQSNLDNLLVMAEQRFGHTFSPGTIQAWQQISLPDPVEESAGDGDESSSYI</sequence>